<dbReference type="EMBL" id="CAJJDP010000022">
    <property type="protein sequence ID" value="CAD8149505.1"/>
    <property type="molecule type" value="Genomic_DNA"/>
</dbReference>
<proteinExistence type="predicted"/>
<keyword evidence="2" id="KW-1185">Reference proteome</keyword>
<dbReference type="Proteomes" id="UP000683925">
    <property type="component" value="Unassembled WGS sequence"/>
</dbReference>
<protein>
    <submittedName>
        <fullName evidence="1">Uncharacterized protein</fullName>
    </submittedName>
</protein>
<comment type="caution">
    <text evidence="1">The sequence shown here is derived from an EMBL/GenBank/DDBJ whole genome shotgun (WGS) entry which is preliminary data.</text>
</comment>
<evidence type="ECO:0000313" key="1">
    <source>
        <dbReference type="EMBL" id="CAD8149505.1"/>
    </source>
</evidence>
<evidence type="ECO:0000313" key="2">
    <source>
        <dbReference type="Proteomes" id="UP000683925"/>
    </source>
</evidence>
<organism evidence="1 2">
    <name type="scientific">Paramecium octaurelia</name>
    <dbReference type="NCBI Taxonomy" id="43137"/>
    <lineage>
        <taxon>Eukaryota</taxon>
        <taxon>Sar</taxon>
        <taxon>Alveolata</taxon>
        <taxon>Ciliophora</taxon>
        <taxon>Intramacronucleata</taxon>
        <taxon>Oligohymenophorea</taxon>
        <taxon>Peniculida</taxon>
        <taxon>Parameciidae</taxon>
        <taxon>Paramecium</taxon>
    </lineage>
</organism>
<gene>
    <name evidence="1" type="ORF">POCTA_138.1.T0220264</name>
</gene>
<reference evidence="1" key="1">
    <citation type="submission" date="2021-01" db="EMBL/GenBank/DDBJ databases">
        <authorList>
            <consortium name="Genoscope - CEA"/>
            <person name="William W."/>
        </authorList>
    </citation>
    <scope>NUCLEOTIDE SEQUENCE</scope>
</reference>
<accession>A0A8S1T8C5</accession>
<name>A0A8S1T8C5_PAROT</name>
<sequence>MKEQQKEIELFQQQSFWQKDLQMIKNNRQIQVSVSYCCQSDGDQSTLGLSNNFFGDSNSWETFWLDRYTKNSKQSI</sequence>
<dbReference type="AlphaFoldDB" id="A0A8S1T8C5"/>